<evidence type="ECO:0000313" key="2">
    <source>
        <dbReference type="Proteomes" id="UP000886501"/>
    </source>
</evidence>
<gene>
    <name evidence="1" type="ORF">BDM02DRAFT_3082734</name>
</gene>
<dbReference type="EMBL" id="MU117963">
    <property type="protein sequence ID" value="KAF9653522.1"/>
    <property type="molecule type" value="Genomic_DNA"/>
</dbReference>
<comment type="caution">
    <text evidence="1">The sequence shown here is derived from an EMBL/GenBank/DDBJ whole genome shotgun (WGS) entry which is preliminary data.</text>
</comment>
<dbReference type="Proteomes" id="UP000886501">
    <property type="component" value="Unassembled WGS sequence"/>
</dbReference>
<protein>
    <submittedName>
        <fullName evidence="1">Uncharacterized protein</fullName>
    </submittedName>
</protein>
<accession>A0ACB6ZV40</accession>
<organism evidence="1 2">
    <name type="scientific">Thelephora ganbajun</name>
    <name type="common">Ganba fungus</name>
    <dbReference type="NCBI Taxonomy" id="370292"/>
    <lineage>
        <taxon>Eukaryota</taxon>
        <taxon>Fungi</taxon>
        <taxon>Dikarya</taxon>
        <taxon>Basidiomycota</taxon>
        <taxon>Agaricomycotina</taxon>
        <taxon>Agaricomycetes</taxon>
        <taxon>Thelephorales</taxon>
        <taxon>Thelephoraceae</taxon>
        <taxon>Thelephora</taxon>
    </lineage>
</organism>
<feature type="non-terminal residue" evidence="1">
    <location>
        <position position="1"/>
    </location>
</feature>
<sequence length="70" mass="8339">RLHRERMKSSFPEGWSPPHKLSRQAMDGLRVLHMHDPETFSTPMLAERFRISSEAVRRILRSKWEPSPEQ</sequence>
<proteinExistence type="predicted"/>
<evidence type="ECO:0000313" key="1">
    <source>
        <dbReference type="EMBL" id="KAF9653522.1"/>
    </source>
</evidence>
<feature type="non-terminal residue" evidence="1">
    <location>
        <position position="70"/>
    </location>
</feature>
<reference evidence="1" key="1">
    <citation type="submission" date="2019-10" db="EMBL/GenBank/DDBJ databases">
        <authorList>
            <consortium name="DOE Joint Genome Institute"/>
            <person name="Kuo A."/>
            <person name="Miyauchi S."/>
            <person name="Kiss E."/>
            <person name="Drula E."/>
            <person name="Kohler A."/>
            <person name="Sanchez-Garcia M."/>
            <person name="Andreopoulos B."/>
            <person name="Barry K.W."/>
            <person name="Bonito G."/>
            <person name="Buee M."/>
            <person name="Carver A."/>
            <person name="Chen C."/>
            <person name="Cichocki N."/>
            <person name="Clum A."/>
            <person name="Culley D."/>
            <person name="Crous P.W."/>
            <person name="Fauchery L."/>
            <person name="Girlanda M."/>
            <person name="Hayes R."/>
            <person name="Keri Z."/>
            <person name="Labutti K."/>
            <person name="Lipzen A."/>
            <person name="Lombard V."/>
            <person name="Magnuson J."/>
            <person name="Maillard F."/>
            <person name="Morin E."/>
            <person name="Murat C."/>
            <person name="Nolan M."/>
            <person name="Ohm R."/>
            <person name="Pangilinan J."/>
            <person name="Pereira M."/>
            <person name="Perotto S."/>
            <person name="Peter M."/>
            <person name="Riley R."/>
            <person name="Sitrit Y."/>
            <person name="Stielow B."/>
            <person name="Szollosi G."/>
            <person name="Zifcakova L."/>
            <person name="Stursova M."/>
            <person name="Spatafora J.W."/>
            <person name="Tedersoo L."/>
            <person name="Vaario L.-M."/>
            <person name="Yamada A."/>
            <person name="Yan M."/>
            <person name="Wang P."/>
            <person name="Xu J."/>
            <person name="Bruns T."/>
            <person name="Baldrian P."/>
            <person name="Vilgalys R."/>
            <person name="Henrissat B."/>
            <person name="Grigoriev I.V."/>
            <person name="Hibbett D."/>
            <person name="Nagy L.G."/>
            <person name="Martin F.M."/>
        </authorList>
    </citation>
    <scope>NUCLEOTIDE SEQUENCE</scope>
    <source>
        <strain evidence="1">P2</strain>
    </source>
</reference>
<keyword evidence="2" id="KW-1185">Reference proteome</keyword>
<reference evidence="1" key="2">
    <citation type="journal article" date="2020" name="Nat. Commun.">
        <title>Large-scale genome sequencing of mycorrhizal fungi provides insights into the early evolution of symbiotic traits.</title>
        <authorList>
            <person name="Miyauchi S."/>
            <person name="Kiss E."/>
            <person name="Kuo A."/>
            <person name="Drula E."/>
            <person name="Kohler A."/>
            <person name="Sanchez-Garcia M."/>
            <person name="Morin E."/>
            <person name="Andreopoulos B."/>
            <person name="Barry K.W."/>
            <person name="Bonito G."/>
            <person name="Buee M."/>
            <person name="Carver A."/>
            <person name="Chen C."/>
            <person name="Cichocki N."/>
            <person name="Clum A."/>
            <person name="Culley D."/>
            <person name="Crous P.W."/>
            <person name="Fauchery L."/>
            <person name="Girlanda M."/>
            <person name="Hayes R.D."/>
            <person name="Keri Z."/>
            <person name="LaButti K."/>
            <person name="Lipzen A."/>
            <person name="Lombard V."/>
            <person name="Magnuson J."/>
            <person name="Maillard F."/>
            <person name="Murat C."/>
            <person name="Nolan M."/>
            <person name="Ohm R.A."/>
            <person name="Pangilinan J."/>
            <person name="Pereira M.F."/>
            <person name="Perotto S."/>
            <person name="Peter M."/>
            <person name="Pfister S."/>
            <person name="Riley R."/>
            <person name="Sitrit Y."/>
            <person name="Stielow J.B."/>
            <person name="Szollosi G."/>
            <person name="Zifcakova L."/>
            <person name="Stursova M."/>
            <person name="Spatafora J.W."/>
            <person name="Tedersoo L."/>
            <person name="Vaario L.M."/>
            <person name="Yamada A."/>
            <person name="Yan M."/>
            <person name="Wang P."/>
            <person name="Xu J."/>
            <person name="Bruns T."/>
            <person name="Baldrian P."/>
            <person name="Vilgalys R."/>
            <person name="Dunand C."/>
            <person name="Henrissat B."/>
            <person name="Grigoriev I.V."/>
            <person name="Hibbett D."/>
            <person name="Nagy L.G."/>
            <person name="Martin F.M."/>
        </authorList>
    </citation>
    <scope>NUCLEOTIDE SEQUENCE</scope>
    <source>
        <strain evidence="1">P2</strain>
    </source>
</reference>
<name>A0ACB6ZV40_THEGA</name>